<dbReference type="PANTHER" id="PTHR36108">
    <property type="entry name" value="COLOSSIN-B-RELATED"/>
    <property type="match status" value="1"/>
</dbReference>
<evidence type="ECO:0000313" key="10">
    <source>
        <dbReference type="Proteomes" id="UP000014104"/>
    </source>
</evidence>
<feature type="domain" description="SpaA-like prealbumin fold" evidence="6">
    <location>
        <begin position="390"/>
        <end position="472"/>
    </location>
</feature>
<dbReference type="Gene3D" id="2.60.40.10">
    <property type="entry name" value="Immunoglobulins"/>
    <property type="match status" value="4"/>
</dbReference>
<evidence type="ECO:0000313" key="9">
    <source>
        <dbReference type="EMBL" id="EOU22117.1"/>
    </source>
</evidence>
<evidence type="ECO:0000256" key="3">
    <source>
        <dbReference type="ARBA" id="ARBA00022729"/>
    </source>
</evidence>
<dbReference type="Pfam" id="PF17802">
    <property type="entry name" value="SpaA"/>
    <property type="match status" value="4"/>
</dbReference>
<dbReference type="InterPro" id="IPR041033">
    <property type="entry name" value="SpaA_PFL_dom_1"/>
</dbReference>
<reference evidence="8 10" key="1">
    <citation type="submission" date="2013-03" db="EMBL/GenBank/DDBJ databases">
        <title>The Genome Sequence of Enterococcus avium ATCC_14025 (Illumina only assembly).</title>
        <authorList>
            <consortium name="The Broad Institute Genomics Platform"/>
            <consortium name="The Broad Institute Genome Sequencing Center for Infectious Disease"/>
            <person name="Earl A."/>
            <person name="Russ C."/>
            <person name="Gilmore M."/>
            <person name="Surin D."/>
            <person name="Walker B."/>
            <person name="Young S."/>
            <person name="Zeng Q."/>
            <person name="Gargeya S."/>
            <person name="Fitzgerald M."/>
            <person name="Haas B."/>
            <person name="Abouelleil A."/>
            <person name="Allen A.W."/>
            <person name="Alvarado L."/>
            <person name="Arachchi H.M."/>
            <person name="Berlin A.M."/>
            <person name="Chapman S.B."/>
            <person name="Gainer-Dewar J."/>
            <person name="Goldberg J."/>
            <person name="Griggs A."/>
            <person name="Gujja S."/>
            <person name="Hansen M."/>
            <person name="Howarth C."/>
            <person name="Imamovic A."/>
            <person name="Ireland A."/>
            <person name="Larimer J."/>
            <person name="McCowan C."/>
            <person name="Murphy C."/>
            <person name="Pearson M."/>
            <person name="Poon T.W."/>
            <person name="Priest M."/>
            <person name="Roberts A."/>
            <person name="Saif S."/>
            <person name="Shea T."/>
            <person name="Sisk P."/>
            <person name="Sykes S."/>
            <person name="Wortman J."/>
            <person name="Nusbaum C."/>
            <person name="Birren B."/>
        </authorList>
    </citation>
    <scope>NUCLEOTIDE SEQUENCE [LARGE SCALE GENOMIC DNA]</scope>
    <source>
        <strain evidence="8 10">ATCC 14025</strain>
    </source>
</reference>
<dbReference type="NCBIfam" id="TIGR01167">
    <property type="entry name" value="LPXTG_anchor"/>
    <property type="match status" value="1"/>
</dbReference>
<name>A0AAV3IZ99_ENTAV</name>
<protein>
    <submittedName>
        <fullName evidence="9">Cell wall surface anchor protein</fullName>
    </submittedName>
</protein>
<dbReference type="AlphaFoldDB" id="A0AAV3IZ99"/>
<evidence type="ECO:0000313" key="8">
    <source>
        <dbReference type="EMBL" id="EOT42969.1"/>
    </source>
</evidence>
<keyword evidence="2" id="KW-0964">Secreted</keyword>
<evidence type="ECO:0000256" key="1">
    <source>
        <dbReference type="ARBA" id="ARBA00007257"/>
    </source>
</evidence>
<evidence type="ECO:0000256" key="5">
    <source>
        <dbReference type="SAM" id="Phobius"/>
    </source>
</evidence>
<dbReference type="EMBL" id="ASWL01000003">
    <property type="protein sequence ID" value="EOU22117.1"/>
    <property type="molecule type" value="Genomic_DNA"/>
</dbReference>
<proteinExistence type="inferred from homology"/>
<dbReference type="Proteomes" id="UP000014107">
    <property type="component" value="Unassembled WGS sequence"/>
</dbReference>
<dbReference type="InterPro" id="IPR013783">
    <property type="entry name" value="Ig-like_fold"/>
</dbReference>
<comment type="caution">
    <text evidence="9">The sequence shown here is derived from an EMBL/GenBank/DDBJ whole genome shotgun (WGS) entry which is preliminary data.</text>
</comment>
<dbReference type="PANTHER" id="PTHR36108:SF13">
    <property type="entry name" value="COLOSSIN-B-RELATED"/>
    <property type="match status" value="1"/>
</dbReference>
<feature type="transmembrane region" description="Helical" evidence="5">
    <location>
        <begin position="1055"/>
        <end position="1073"/>
    </location>
</feature>
<dbReference type="Proteomes" id="UP000014104">
    <property type="component" value="Unassembled WGS sequence"/>
</dbReference>
<keyword evidence="5" id="KW-1133">Transmembrane helix</keyword>
<reference evidence="9 11" key="2">
    <citation type="submission" date="2013-03" db="EMBL/GenBank/DDBJ databases">
        <title>The Genome Sequence of Enterococcus avium ATCC_14025 (PacBio/Illumina hybrid assembly).</title>
        <authorList>
            <consortium name="The Broad Institute Genomics Platform"/>
            <consortium name="The Broad Institute Genome Sequencing Center for Infectious Disease"/>
            <person name="Earl A."/>
            <person name="Russ C."/>
            <person name="Gilmore M."/>
            <person name="Surin D."/>
            <person name="Walker B."/>
            <person name="Young S."/>
            <person name="Zeng Q."/>
            <person name="Gargeya S."/>
            <person name="Fitzgerald M."/>
            <person name="Haas B."/>
            <person name="Abouelleil A."/>
            <person name="Allen A.W."/>
            <person name="Alvarado L."/>
            <person name="Arachchi H.M."/>
            <person name="Berlin A.M."/>
            <person name="Chapman S.B."/>
            <person name="Gainer-Dewar J."/>
            <person name="Goldberg J."/>
            <person name="Griggs A."/>
            <person name="Gujja S."/>
            <person name="Hansen M."/>
            <person name="Howarth C."/>
            <person name="Imamovic A."/>
            <person name="Ireland A."/>
            <person name="Larimer J."/>
            <person name="McCowan C."/>
            <person name="Murphy C."/>
            <person name="Pearson M."/>
            <person name="Poon T.W."/>
            <person name="Priest M."/>
            <person name="Roberts A."/>
            <person name="Saif S."/>
            <person name="Shea T."/>
            <person name="Sisk P."/>
            <person name="Sykes S."/>
            <person name="Wortman J."/>
            <person name="Nusbaum C."/>
            <person name="Birren B."/>
        </authorList>
    </citation>
    <scope>NUCLEOTIDE SEQUENCE [LARGE SCALE GENOMIC DNA]</scope>
    <source>
        <strain evidence="9 11">ATCC 14025</strain>
    </source>
</reference>
<evidence type="ECO:0000259" key="6">
    <source>
        <dbReference type="Pfam" id="PF17802"/>
    </source>
</evidence>
<dbReference type="RefSeq" id="WP_016180749.1">
    <property type="nucleotide sequence ID" value="NZ_KE136364.1"/>
</dbReference>
<keyword evidence="3" id="KW-0732">Signal</keyword>
<comment type="similarity">
    <text evidence="1">Belongs to the serine-aspartate repeat-containing protein (SDr) family.</text>
</comment>
<feature type="region of interest" description="Disordered" evidence="4">
    <location>
        <begin position="996"/>
        <end position="1047"/>
    </location>
</feature>
<gene>
    <name evidence="9" type="ORF">I570_02319</name>
    <name evidence="8" type="ORF">OMU_02909</name>
</gene>
<evidence type="ECO:0000256" key="4">
    <source>
        <dbReference type="SAM" id="MobiDB-lite"/>
    </source>
</evidence>
<evidence type="ECO:0000313" key="11">
    <source>
        <dbReference type="Proteomes" id="UP000014107"/>
    </source>
</evidence>
<organism evidence="9 11">
    <name type="scientific">Enterococcus avium ATCC 14025</name>
    <dbReference type="NCBI Taxonomy" id="1140002"/>
    <lineage>
        <taxon>Bacteria</taxon>
        <taxon>Bacillati</taxon>
        <taxon>Bacillota</taxon>
        <taxon>Bacilli</taxon>
        <taxon>Lactobacillales</taxon>
        <taxon>Enterococcaceae</taxon>
        <taxon>Enterococcus</taxon>
    </lineage>
</organism>
<keyword evidence="10" id="KW-1185">Reference proteome</keyword>
<feature type="domain" description="SpaA-like prealbumin fold" evidence="6">
    <location>
        <begin position="281"/>
        <end position="368"/>
    </location>
</feature>
<keyword evidence="5" id="KW-0472">Membrane</keyword>
<dbReference type="Pfam" id="PF18202">
    <property type="entry name" value="TQ"/>
    <property type="match status" value="1"/>
</dbReference>
<dbReference type="InterPro" id="IPR041100">
    <property type="entry name" value="TQ"/>
</dbReference>
<accession>A0AAV3IZ99</accession>
<evidence type="ECO:0000256" key="2">
    <source>
        <dbReference type="ARBA" id="ARBA00022525"/>
    </source>
</evidence>
<evidence type="ECO:0000259" key="7">
    <source>
        <dbReference type="Pfam" id="PF18202"/>
    </source>
</evidence>
<feature type="domain" description="SpaA-like prealbumin fold" evidence="6">
    <location>
        <begin position="623"/>
        <end position="696"/>
    </location>
</feature>
<feature type="compositionally biased region" description="Basic and acidic residues" evidence="4">
    <location>
        <begin position="996"/>
        <end position="1008"/>
    </location>
</feature>
<feature type="domain" description="T-Q ester bond containing" evidence="7">
    <location>
        <begin position="754"/>
        <end position="885"/>
    </location>
</feature>
<feature type="domain" description="SpaA-like prealbumin fold" evidence="6">
    <location>
        <begin position="486"/>
        <end position="587"/>
    </location>
</feature>
<feature type="compositionally biased region" description="Polar residues" evidence="4">
    <location>
        <begin position="1019"/>
        <end position="1047"/>
    </location>
</feature>
<sequence length="1077" mass="119245">MKKPRFKKWRLFAALALLGLDQTIVGAIGPMIVFADEITHPQTVTVELDLAHQYVVEGTFSDGRPMSEVTVPHYAVYNGVKQDIFCIEPGVPIDNEFTPGYEKNPLPDMPEKAKLVSVLWKKAGTDVDTHIVAQKMIWQEVNGYTLHSIKRLNGSAVNIAAIEAKINQAIADYQKKPSFHNSTAKIVLGQSTTMTDTNNLNLSEFDEVVENTANIDYRVNGNQLIITPNASSKESGVLTLKKSAGTGTPVAYKKVGQQTLMAGAIDKPNTYTVKIDVETEGSLKIKKVDKESGAIVPGTVFHLDFGKNLPAKDVTTDKEGIATLDGIPHGTKVTITEKSVPAPYTIDTIPMTATIKAGETISMTSKNTREKGQIILDKTGIETGSDLWNDNYSLAGNTFAIRKDSPTGEIVQEMTTDENGHAETPKEIANALELGTYYVTETKASNGFVNTFKAVKVELKYANQTVALVTSNIKGQNQEITGETTLIKEDKDTGDKTQGRAVFEGTEYTLFTAKDGKAVKWSEVFKPEMVKGTKASDETVTLALDEKNQAAVKHLAINEYYWQETKAPEGYTLDETKYPVSIKKVDDNEKNAVITRDVTAKEQVIRFGFDFFKFAGSAAGTTETGFNDLTFKVSPLEGTNEITGAEDEATTAYNEQLGFDGYGKFENLPYGDYLLEEVEAPEGFQKITPLEIRSTFKENKEDFVKSEYVFTITEQDQKQPIKTVTVPYEKLTNKAFSVSLNRLMLYDLPEEEDSLTSLATWKDGNKELTSLDSTELVDKLSYNLHEIKEDWYVVAQAIDVDATKAAQEKDEKAKPVVIAETSATLANKEKTGTWKIQHKLTAEQVLNKTIVLFNYVYENKEAFEAGDKPVAKDVSLNNQAQTVNCTVERHVSIQTKAHLENGSQTFTHGDVVDMFDDVSITHDVLDGSKEAFETILYALLPDGTNKEIWKSGKIEYEVNDKEFTKTVLAKKVDTGKYPEGTKFTFAEINYDKDGNINGKHNEDLKEKSQTLTPKEVPTILSTPKQPETPTVPSGSQESSPTVKTFPQTGEKNSNVLLFIGFTLIFATAGYYFWNRRN</sequence>
<keyword evidence="5" id="KW-0812">Transmembrane</keyword>
<dbReference type="EMBL" id="AHYV01000030">
    <property type="protein sequence ID" value="EOT42969.1"/>
    <property type="molecule type" value="Genomic_DNA"/>
</dbReference>